<keyword evidence="3" id="KW-1185">Reference proteome</keyword>
<accession>A0ABU7VVS9</accession>
<dbReference type="InterPro" id="IPR048147">
    <property type="entry name" value="CBO0543-like"/>
</dbReference>
<feature type="transmembrane region" description="Helical" evidence="1">
    <location>
        <begin position="69"/>
        <end position="87"/>
    </location>
</feature>
<keyword evidence="1" id="KW-0472">Membrane</keyword>
<keyword evidence="1" id="KW-1133">Transmembrane helix</keyword>
<feature type="transmembrane region" description="Helical" evidence="1">
    <location>
        <begin position="6"/>
        <end position="22"/>
    </location>
</feature>
<organism evidence="2 3">
    <name type="scientific">Paenibacillus haidiansis</name>
    <dbReference type="NCBI Taxonomy" id="1574488"/>
    <lineage>
        <taxon>Bacteria</taxon>
        <taxon>Bacillati</taxon>
        <taxon>Bacillota</taxon>
        <taxon>Bacilli</taxon>
        <taxon>Bacillales</taxon>
        <taxon>Paenibacillaceae</taxon>
        <taxon>Paenibacillus</taxon>
    </lineage>
</organism>
<reference evidence="2 3" key="1">
    <citation type="submission" date="2024-02" db="EMBL/GenBank/DDBJ databases">
        <title>A nitrogen-fixing paenibacillus bacterium.</title>
        <authorList>
            <person name="Zhang W.L."/>
            <person name="Chen S.F."/>
        </authorList>
    </citation>
    <scope>NUCLEOTIDE SEQUENCE [LARGE SCALE GENOMIC DNA]</scope>
    <source>
        <strain evidence="2 3">M1</strain>
    </source>
</reference>
<evidence type="ECO:0000313" key="2">
    <source>
        <dbReference type="EMBL" id="MEF2967321.1"/>
    </source>
</evidence>
<dbReference type="Proteomes" id="UP001306950">
    <property type="component" value="Unassembled WGS sequence"/>
</dbReference>
<dbReference type="EMBL" id="JAZHPZ010000007">
    <property type="protein sequence ID" value="MEF2967321.1"/>
    <property type="molecule type" value="Genomic_DNA"/>
</dbReference>
<feature type="transmembrane region" description="Helical" evidence="1">
    <location>
        <begin position="129"/>
        <end position="150"/>
    </location>
</feature>
<protein>
    <submittedName>
        <fullName evidence="2">CBO0543 family protein</fullName>
    </submittedName>
</protein>
<keyword evidence="1" id="KW-0812">Transmembrane</keyword>
<dbReference type="RefSeq" id="WP_331847536.1">
    <property type="nucleotide sequence ID" value="NZ_JAZHPZ010000007.1"/>
</dbReference>
<comment type="caution">
    <text evidence="2">The sequence shown here is derived from an EMBL/GenBank/DDBJ whole genome shotgun (WGS) entry which is preliminary data.</text>
</comment>
<evidence type="ECO:0000313" key="3">
    <source>
        <dbReference type="Proteomes" id="UP001306950"/>
    </source>
</evidence>
<feature type="transmembrane region" description="Helical" evidence="1">
    <location>
        <begin position="99"/>
        <end position="117"/>
    </location>
</feature>
<dbReference type="NCBIfam" id="NF041644">
    <property type="entry name" value="CBO0543_fam"/>
    <property type="match status" value="1"/>
</dbReference>
<feature type="transmembrane region" description="Helical" evidence="1">
    <location>
        <begin position="29"/>
        <end position="49"/>
    </location>
</feature>
<sequence>MRVEYWILLSVYAVAIGILCFVPKRKIRLGVVAFLTEHVITFLIGLVVVELDLIEYPVRLFASVNRTSFTYEQFALPVVSALFMVWYPNDRSKLHQFGYYAAYCSVLTVLEVVLETYTDLIEYIHWEGYVTWITLWISFYITRRLCVWFFSKA</sequence>
<proteinExistence type="predicted"/>
<evidence type="ECO:0000256" key="1">
    <source>
        <dbReference type="SAM" id="Phobius"/>
    </source>
</evidence>
<name>A0ABU7VVS9_9BACL</name>
<gene>
    <name evidence="2" type="ORF">V3851_15895</name>
</gene>